<feature type="binding site" evidence="10">
    <location>
        <position position="209"/>
    </location>
    <ligand>
        <name>S-adenosyl-L-methionine</name>
        <dbReference type="ChEBI" id="CHEBI:59789"/>
    </ligand>
</feature>
<dbReference type="GO" id="GO:0000049">
    <property type="term" value="F:tRNA binding"/>
    <property type="evidence" value="ECO:0007669"/>
    <property type="project" value="TreeGrafter"/>
</dbReference>
<comment type="caution">
    <text evidence="13">The sequence shown here is derived from an EMBL/GenBank/DDBJ whole genome shotgun (WGS) entry which is preliminary data.</text>
</comment>
<gene>
    <name evidence="13" type="ORF">RhiirA5_274192</name>
</gene>
<dbReference type="PROSITE" id="PS51675">
    <property type="entry name" value="SAM_MT_TRM10"/>
    <property type="match status" value="1"/>
</dbReference>
<evidence type="ECO:0000256" key="9">
    <source>
        <dbReference type="PIRSR" id="PIRSR016323-1"/>
    </source>
</evidence>
<evidence type="ECO:0000256" key="6">
    <source>
        <dbReference type="ARBA" id="ARBA00031792"/>
    </source>
</evidence>
<organism evidence="13 14">
    <name type="scientific">Rhizophagus irregularis</name>
    <dbReference type="NCBI Taxonomy" id="588596"/>
    <lineage>
        <taxon>Eukaryota</taxon>
        <taxon>Fungi</taxon>
        <taxon>Fungi incertae sedis</taxon>
        <taxon>Mucoromycota</taxon>
        <taxon>Glomeromycotina</taxon>
        <taxon>Glomeromycetes</taxon>
        <taxon>Glomerales</taxon>
        <taxon>Glomeraceae</taxon>
        <taxon>Rhizophagus</taxon>
    </lineage>
</organism>
<dbReference type="Gene3D" id="3.40.1280.30">
    <property type="match status" value="1"/>
</dbReference>
<dbReference type="PIRSF" id="PIRSF016323">
    <property type="entry name" value="tRNA_m1G_mtfrase_met"/>
    <property type="match status" value="1"/>
</dbReference>
<feature type="region of interest" description="Disordered" evidence="11">
    <location>
        <begin position="288"/>
        <end position="313"/>
    </location>
</feature>
<feature type="domain" description="SAM-dependent MTase TRM10-type" evidence="12">
    <location>
        <begin position="92"/>
        <end position="282"/>
    </location>
</feature>
<dbReference type="EMBL" id="LLXJ01000581">
    <property type="protein sequence ID" value="PKC08029.1"/>
    <property type="molecule type" value="Genomic_DNA"/>
</dbReference>
<comment type="catalytic activity">
    <reaction evidence="8">
        <text>guanosine(9) in tRNA + S-adenosyl-L-methionine = N(1)-methylguanosine(9) in tRNA + S-adenosyl-L-homocysteine + H(+)</text>
        <dbReference type="Rhea" id="RHEA:43156"/>
        <dbReference type="Rhea" id="RHEA-COMP:10367"/>
        <dbReference type="Rhea" id="RHEA-COMP:10368"/>
        <dbReference type="ChEBI" id="CHEBI:15378"/>
        <dbReference type="ChEBI" id="CHEBI:57856"/>
        <dbReference type="ChEBI" id="CHEBI:59789"/>
        <dbReference type="ChEBI" id="CHEBI:73542"/>
        <dbReference type="ChEBI" id="CHEBI:74269"/>
        <dbReference type="EC" id="2.1.1.221"/>
    </reaction>
</comment>
<dbReference type="VEuPathDB" id="FungiDB:FUN_001482"/>
<dbReference type="InterPro" id="IPR038459">
    <property type="entry name" value="MT_TRM10-typ_sf"/>
</dbReference>
<dbReference type="AlphaFoldDB" id="A0A2N0PML1"/>
<dbReference type="InterPro" id="IPR007356">
    <property type="entry name" value="tRNA_m1G_MeTrfase_euk"/>
</dbReference>
<dbReference type="VEuPathDB" id="FungiDB:RhiirFUN_026454"/>
<dbReference type="InterPro" id="IPR028564">
    <property type="entry name" value="MT_TRM10-typ"/>
</dbReference>
<evidence type="ECO:0000256" key="3">
    <source>
        <dbReference type="ARBA" id="ARBA00022603"/>
    </source>
</evidence>
<feature type="active site" description="Proton acceptor" evidence="9">
    <location>
        <position position="213"/>
    </location>
</feature>
<evidence type="ECO:0000256" key="5">
    <source>
        <dbReference type="ARBA" id="ARBA00022691"/>
    </source>
</evidence>
<feature type="region of interest" description="Disordered" evidence="11">
    <location>
        <begin position="30"/>
        <end position="59"/>
    </location>
</feature>
<dbReference type="PANTHER" id="PTHR13563:SF13">
    <property type="entry name" value="TRNA METHYLTRANSFERASE 10 HOMOLOG A"/>
    <property type="match status" value="1"/>
</dbReference>
<keyword evidence="3" id="KW-0489">Methyltransferase</keyword>
<dbReference type="EC" id="2.1.1.221" evidence="1"/>
<dbReference type="GO" id="GO:0052905">
    <property type="term" value="F:tRNA (guanosine(9)-N1)-methyltransferase activity"/>
    <property type="evidence" value="ECO:0007669"/>
    <property type="project" value="UniProtKB-EC"/>
</dbReference>
<reference evidence="13 14" key="1">
    <citation type="submission" date="2016-04" db="EMBL/GenBank/DDBJ databases">
        <title>Genome analyses suggest a sexual origin of heterokaryosis in a supposedly ancient asexual fungus.</title>
        <authorList>
            <person name="Ropars J."/>
            <person name="Sedzielewska K."/>
            <person name="Noel J."/>
            <person name="Charron P."/>
            <person name="Farinelli L."/>
            <person name="Marton T."/>
            <person name="Kruger M."/>
            <person name="Pelin A."/>
            <person name="Brachmann A."/>
            <person name="Corradi N."/>
        </authorList>
    </citation>
    <scope>NUCLEOTIDE SEQUENCE [LARGE SCALE GENOMIC DNA]</scope>
    <source>
        <strain evidence="13 14">A5</strain>
    </source>
</reference>
<dbReference type="VEuPathDB" id="FungiDB:RhiirA1_357015"/>
<evidence type="ECO:0000256" key="7">
    <source>
        <dbReference type="ARBA" id="ARBA00032166"/>
    </source>
</evidence>
<evidence type="ECO:0000259" key="12">
    <source>
        <dbReference type="PROSITE" id="PS51675"/>
    </source>
</evidence>
<evidence type="ECO:0000256" key="4">
    <source>
        <dbReference type="ARBA" id="ARBA00022679"/>
    </source>
</evidence>
<evidence type="ECO:0000256" key="10">
    <source>
        <dbReference type="PIRSR" id="PIRSR016323-2"/>
    </source>
</evidence>
<dbReference type="GO" id="GO:0002939">
    <property type="term" value="P:tRNA N1-guanine methylation"/>
    <property type="evidence" value="ECO:0007669"/>
    <property type="project" value="TreeGrafter"/>
</dbReference>
<dbReference type="InterPro" id="IPR016653">
    <property type="entry name" value="TRM10/TRM10A"/>
</dbReference>
<feature type="binding site" evidence="10">
    <location>
        <position position="189"/>
    </location>
    <ligand>
        <name>S-adenosyl-L-methionine</name>
        <dbReference type="ChEBI" id="CHEBI:59789"/>
    </ligand>
</feature>
<accession>A0A2N0PML1</accession>
<feature type="binding site" evidence="10">
    <location>
        <position position="235"/>
    </location>
    <ligand>
        <name>S-adenosyl-L-methionine</name>
        <dbReference type="ChEBI" id="CHEBI:59789"/>
    </ligand>
</feature>
<dbReference type="PANTHER" id="PTHR13563">
    <property type="entry name" value="TRNA (GUANINE-9-) METHYLTRANSFERASE"/>
    <property type="match status" value="1"/>
</dbReference>
<feature type="binding site" evidence="10">
    <location>
        <position position="221"/>
    </location>
    <ligand>
        <name>S-adenosyl-L-methionine</name>
        <dbReference type="ChEBI" id="CHEBI:59789"/>
    </ligand>
</feature>
<evidence type="ECO:0000256" key="8">
    <source>
        <dbReference type="ARBA" id="ARBA00048434"/>
    </source>
</evidence>
<name>A0A2N0PML1_9GLOM</name>
<evidence type="ECO:0000313" key="14">
    <source>
        <dbReference type="Proteomes" id="UP000232722"/>
    </source>
</evidence>
<evidence type="ECO:0000256" key="11">
    <source>
        <dbReference type="SAM" id="MobiDB-lite"/>
    </source>
</evidence>
<keyword evidence="5" id="KW-0949">S-adenosyl-L-methionine</keyword>
<evidence type="ECO:0000256" key="1">
    <source>
        <dbReference type="ARBA" id="ARBA00012797"/>
    </source>
</evidence>
<dbReference type="GO" id="GO:0005634">
    <property type="term" value="C:nucleus"/>
    <property type="evidence" value="ECO:0007669"/>
    <property type="project" value="TreeGrafter"/>
</dbReference>
<dbReference type="FunFam" id="3.40.1280.30:FF:000001">
    <property type="entry name" value="tRNA methyltransferase 10 homolog A"/>
    <property type="match status" value="1"/>
</dbReference>
<evidence type="ECO:0000256" key="2">
    <source>
        <dbReference type="ARBA" id="ARBA00020451"/>
    </source>
</evidence>
<proteinExistence type="predicted"/>
<dbReference type="Proteomes" id="UP000232722">
    <property type="component" value="Unassembled WGS sequence"/>
</dbReference>
<keyword evidence="4" id="KW-0808">Transferase</keyword>
<evidence type="ECO:0000313" key="13">
    <source>
        <dbReference type="EMBL" id="PKC08029.1"/>
    </source>
</evidence>
<reference evidence="13 14" key="2">
    <citation type="submission" date="2017-09" db="EMBL/GenBank/DDBJ databases">
        <title>Extensive intraspecific genome diversity in a model arbuscular mycorrhizal fungus.</title>
        <authorList>
            <person name="Chen E.C."/>
            <person name="Morin E."/>
            <person name="Beaudet D."/>
            <person name="Noel J."/>
            <person name="Ndikumana S."/>
            <person name="Charron P."/>
            <person name="St-Onge C."/>
            <person name="Giorgi J."/>
            <person name="Grigoriev I.V."/>
            <person name="Roux C."/>
            <person name="Martin F.M."/>
            <person name="Corradi N."/>
        </authorList>
    </citation>
    <scope>NUCLEOTIDE SEQUENCE [LARGE SCALE GENOMIC DNA]</scope>
    <source>
        <strain evidence="13 14">A5</strain>
    </source>
</reference>
<sequence length="313" mass="36983">MESKDTKETTSEATISEKNYDTCNKLNEITKEKKEEPQQNLSKNALKKLRKQQKWEETREARKLALKEKDKRKKEERRKAKELGLCLIQLPPKKIKVEQIPSDMKVVIDLSFDEFMTEAEITSLSLQLSRCYSANRSAMRPVNLYFTSYGGRVQERFNTKLQNHINWKNVVFETRTYWDCFNKEKLVYLTADSDEYVQELDEEKIYIIGGLVDKNRHKNICYNKSQRDEIASAQLPIGNYIQLNTRKVLAVNHVFEILVRWLECKDWGKSFLEVIPQRKFNTIERKKRQENNDVNSTSLQYPECEGNEKSCDE</sequence>
<protein>
    <recommendedName>
        <fullName evidence="2">tRNA (guanine(9)-N1)-methyltransferase</fullName>
        <ecNumber evidence="1">2.1.1.221</ecNumber>
    </recommendedName>
    <alternativeName>
        <fullName evidence="7">tRNA methyltransferase 10</fullName>
    </alternativeName>
    <alternativeName>
        <fullName evidence="6">tRNA(m1G9)-methyltransferase</fullName>
    </alternativeName>
</protein>